<name>A0A8W8KU82_MAGGI</name>
<dbReference type="InterPro" id="IPR036870">
    <property type="entry name" value="Ribosomal_bS18_sf"/>
</dbReference>
<dbReference type="OMA" id="DMEYYRS"/>
<evidence type="ECO:0000256" key="9">
    <source>
        <dbReference type="ARBA" id="ARBA00035130"/>
    </source>
</evidence>
<dbReference type="PANTHER" id="PTHR13329:SF2">
    <property type="entry name" value="SMALL RIBOSOMAL SUBUNIT PROTEIN MS40"/>
    <property type="match status" value="1"/>
</dbReference>
<dbReference type="AlphaFoldDB" id="A0A8W8KU82"/>
<comment type="similarity">
    <text evidence="2">Belongs to the bacterial ribosomal protein bS18 family. Mitochondrion-specific ribosomal protein mS40 subfamily.</text>
</comment>
<dbReference type="EnsemblMetazoa" id="G24630.1">
    <property type="protein sequence ID" value="G24630.1:cds"/>
    <property type="gene ID" value="G24630"/>
</dbReference>
<dbReference type="InterPro" id="IPR001648">
    <property type="entry name" value="Ribosomal_bS18"/>
</dbReference>
<dbReference type="InterPro" id="IPR040054">
    <property type="entry name" value="MRPS18B"/>
</dbReference>
<dbReference type="PANTHER" id="PTHR13329">
    <property type="entry name" value="MITOCHONDRIAL RIBOSOMAL PROTEIN S18B"/>
    <property type="match status" value="1"/>
</dbReference>
<dbReference type="GO" id="GO:0005840">
    <property type="term" value="C:ribosome"/>
    <property type="evidence" value="ECO:0007669"/>
    <property type="project" value="UniProtKB-KW"/>
</dbReference>
<evidence type="ECO:0000256" key="4">
    <source>
        <dbReference type="ARBA" id="ARBA00022946"/>
    </source>
</evidence>
<dbReference type="OrthoDB" id="21463at2759"/>
<dbReference type="SUPFAM" id="SSF46911">
    <property type="entry name" value="Ribosomal protein S18"/>
    <property type="match status" value="1"/>
</dbReference>
<dbReference type="GO" id="GO:0032543">
    <property type="term" value="P:mitochondrial translation"/>
    <property type="evidence" value="ECO:0007669"/>
    <property type="project" value="InterPro"/>
</dbReference>
<evidence type="ECO:0000256" key="1">
    <source>
        <dbReference type="ARBA" id="ARBA00004173"/>
    </source>
</evidence>
<dbReference type="GO" id="GO:0005739">
    <property type="term" value="C:mitochondrion"/>
    <property type="evidence" value="ECO:0007669"/>
    <property type="project" value="UniProtKB-SubCell"/>
</dbReference>
<keyword evidence="7" id="KW-0687">Ribonucleoprotein</keyword>
<evidence type="ECO:0000256" key="10">
    <source>
        <dbReference type="ARBA" id="ARBA00035515"/>
    </source>
</evidence>
<keyword evidence="3" id="KW-0597">Phosphoprotein</keyword>
<evidence type="ECO:0000256" key="8">
    <source>
        <dbReference type="ARBA" id="ARBA00032055"/>
    </source>
</evidence>
<evidence type="ECO:0000313" key="12">
    <source>
        <dbReference type="EnsemblMetazoa" id="G24630.1:cds"/>
    </source>
</evidence>
<keyword evidence="6" id="KW-0496">Mitochondrion</keyword>
<reference evidence="12" key="1">
    <citation type="submission" date="2022-08" db="UniProtKB">
        <authorList>
            <consortium name="EnsemblMetazoa"/>
        </authorList>
    </citation>
    <scope>IDENTIFICATION</scope>
    <source>
        <strain evidence="12">05x7-T-G4-1.051#20</strain>
    </source>
</reference>
<dbReference type="Proteomes" id="UP000005408">
    <property type="component" value="Unassembled WGS sequence"/>
</dbReference>
<sequence>MLKVFQKACSQLLSLDAKLLGVSCNRSMRLKWRQDEEDEKKSDELPSVYGGIEYKRKKTPNVTLEQSLEYFSSAAYRKAYGTDKVWMRYRRNYRGNIMPKPRYSCKHKGVFLTNNPCPVCRDIYFVVDHRHIELLKQFLDTNTVHVADNMKTGVCNKQQRNLVRATERAIEEGFMEGPLTFRGYDMEYYRSLLNKTEEEEKTDVPFKILNPELLPYNIIKKYSQAKQEERKEKLKEERENTKI</sequence>
<feature type="region of interest" description="Disordered" evidence="11">
    <location>
        <begin position="224"/>
        <end position="243"/>
    </location>
</feature>
<dbReference type="Gene3D" id="4.10.640.10">
    <property type="entry name" value="Ribosomal protein S18"/>
    <property type="match status" value="1"/>
</dbReference>
<evidence type="ECO:0000256" key="2">
    <source>
        <dbReference type="ARBA" id="ARBA00006136"/>
    </source>
</evidence>
<evidence type="ECO:0000256" key="11">
    <source>
        <dbReference type="SAM" id="MobiDB-lite"/>
    </source>
</evidence>
<dbReference type="Pfam" id="PF01084">
    <property type="entry name" value="Ribosomal_S18"/>
    <property type="match status" value="1"/>
</dbReference>
<evidence type="ECO:0000256" key="6">
    <source>
        <dbReference type="ARBA" id="ARBA00023128"/>
    </source>
</evidence>
<organism evidence="12 13">
    <name type="scientific">Magallana gigas</name>
    <name type="common">Pacific oyster</name>
    <name type="synonym">Crassostrea gigas</name>
    <dbReference type="NCBI Taxonomy" id="29159"/>
    <lineage>
        <taxon>Eukaryota</taxon>
        <taxon>Metazoa</taxon>
        <taxon>Spiralia</taxon>
        <taxon>Lophotrochozoa</taxon>
        <taxon>Mollusca</taxon>
        <taxon>Bivalvia</taxon>
        <taxon>Autobranchia</taxon>
        <taxon>Pteriomorphia</taxon>
        <taxon>Ostreida</taxon>
        <taxon>Ostreoidea</taxon>
        <taxon>Ostreidae</taxon>
        <taxon>Magallana</taxon>
    </lineage>
</organism>
<proteinExistence type="inferred from homology"/>
<evidence type="ECO:0000256" key="7">
    <source>
        <dbReference type="ARBA" id="ARBA00023274"/>
    </source>
</evidence>
<dbReference type="GO" id="GO:1990904">
    <property type="term" value="C:ribonucleoprotein complex"/>
    <property type="evidence" value="ECO:0007669"/>
    <property type="project" value="UniProtKB-KW"/>
</dbReference>
<evidence type="ECO:0000313" key="13">
    <source>
        <dbReference type="Proteomes" id="UP000005408"/>
    </source>
</evidence>
<evidence type="ECO:0000256" key="3">
    <source>
        <dbReference type="ARBA" id="ARBA00022553"/>
    </source>
</evidence>
<keyword evidence="5" id="KW-0689">Ribosomal protein</keyword>
<keyword evidence="4" id="KW-0809">Transit peptide</keyword>
<comment type="subcellular location">
    <subcellularLocation>
        <location evidence="1">Mitochondrion</location>
    </subcellularLocation>
</comment>
<accession>A0A8W8KU82</accession>
<protein>
    <recommendedName>
        <fullName evidence="9">Small ribosomal subunit protein mS40</fullName>
    </recommendedName>
    <alternativeName>
        <fullName evidence="8">28S ribosomal protein S18-2, mitochondrial</fullName>
    </alternativeName>
    <alternativeName>
        <fullName evidence="10">28S ribosomal protein S18b, mitochondrial</fullName>
    </alternativeName>
</protein>
<dbReference type="GO" id="GO:0003735">
    <property type="term" value="F:structural constituent of ribosome"/>
    <property type="evidence" value="ECO:0007669"/>
    <property type="project" value="InterPro"/>
</dbReference>
<keyword evidence="13" id="KW-1185">Reference proteome</keyword>
<feature type="compositionally biased region" description="Basic and acidic residues" evidence="11">
    <location>
        <begin position="226"/>
        <end position="243"/>
    </location>
</feature>
<evidence type="ECO:0000256" key="5">
    <source>
        <dbReference type="ARBA" id="ARBA00022980"/>
    </source>
</evidence>